<evidence type="ECO:0000256" key="5">
    <source>
        <dbReference type="SAM" id="MobiDB-lite"/>
    </source>
</evidence>
<dbReference type="SUPFAM" id="SSF47113">
    <property type="entry name" value="Histone-fold"/>
    <property type="match status" value="1"/>
</dbReference>
<reference evidence="7" key="1">
    <citation type="submission" date="2023-03" db="EMBL/GenBank/DDBJ databases">
        <title>Massive genome expansion in bonnet fungi (Mycena s.s.) driven by repeated elements and novel gene families across ecological guilds.</title>
        <authorList>
            <consortium name="Lawrence Berkeley National Laboratory"/>
            <person name="Harder C.B."/>
            <person name="Miyauchi S."/>
            <person name="Viragh M."/>
            <person name="Kuo A."/>
            <person name="Thoen E."/>
            <person name="Andreopoulos B."/>
            <person name="Lu D."/>
            <person name="Skrede I."/>
            <person name="Drula E."/>
            <person name="Henrissat B."/>
            <person name="Morin E."/>
            <person name="Kohler A."/>
            <person name="Barry K."/>
            <person name="LaButti K."/>
            <person name="Morin E."/>
            <person name="Salamov A."/>
            <person name="Lipzen A."/>
            <person name="Mereny Z."/>
            <person name="Hegedus B."/>
            <person name="Baldrian P."/>
            <person name="Stursova M."/>
            <person name="Weitz H."/>
            <person name="Taylor A."/>
            <person name="Grigoriev I.V."/>
            <person name="Nagy L.G."/>
            <person name="Martin F."/>
            <person name="Kauserud H."/>
        </authorList>
    </citation>
    <scope>NUCLEOTIDE SEQUENCE</scope>
    <source>
        <strain evidence="7">9284</strain>
    </source>
</reference>
<keyword evidence="3" id="KW-0238">DNA-binding</keyword>
<evidence type="ECO:0000313" key="8">
    <source>
        <dbReference type="Proteomes" id="UP001221142"/>
    </source>
</evidence>
<dbReference type="PRINTS" id="PR00615">
    <property type="entry name" value="CCAATSUBUNTA"/>
</dbReference>
<dbReference type="AlphaFoldDB" id="A0AAD7FFE1"/>
<evidence type="ECO:0000256" key="2">
    <source>
        <dbReference type="ARBA" id="ARBA00023015"/>
    </source>
</evidence>
<name>A0AAD7FFE1_9AGAR</name>
<evidence type="ECO:0000256" key="1">
    <source>
        <dbReference type="ARBA" id="ARBA00009053"/>
    </source>
</evidence>
<dbReference type="GO" id="GO:0046982">
    <property type="term" value="F:protein heterodimerization activity"/>
    <property type="evidence" value="ECO:0007669"/>
    <property type="project" value="InterPro"/>
</dbReference>
<dbReference type="GO" id="GO:0016602">
    <property type="term" value="C:CCAAT-binding factor complex"/>
    <property type="evidence" value="ECO:0007669"/>
    <property type="project" value="InterPro"/>
</dbReference>
<dbReference type="GO" id="GO:0000978">
    <property type="term" value="F:RNA polymerase II cis-regulatory region sequence-specific DNA binding"/>
    <property type="evidence" value="ECO:0007669"/>
    <property type="project" value="TreeGrafter"/>
</dbReference>
<keyword evidence="4" id="KW-0804">Transcription</keyword>
<feature type="domain" description="Transcription factor CBF/NF-Y/archaeal histone" evidence="6">
    <location>
        <begin position="79"/>
        <end position="143"/>
    </location>
</feature>
<evidence type="ECO:0000256" key="4">
    <source>
        <dbReference type="ARBA" id="ARBA00023163"/>
    </source>
</evidence>
<organism evidence="7 8">
    <name type="scientific">Roridomyces roridus</name>
    <dbReference type="NCBI Taxonomy" id="1738132"/>
    <lineage>
        <taxon>Eukaryota</taxon>
        <taxon>Fungi</taxon>
        <taxon>Dikarya</taxon>
        <taxon>Basidiomycota</taxon>
        <taxon>Agaricomycotina</taxon>
        <taxon>Agaricomycetes</taxon>
        <taxon>Agaricomycetidae</taxon>
        <taxon>Agaricales</taxon>
        <taxon>Marasmiineae</taxon>
        <taxon>Mycenaceae</taxon>
        <taxon>Roridomyces</taxon>
    </lineage>
</organism>
<keyword evidence="2" id="KW-0805">Transcription regulation</keyword>
<feature type="compositionally biased region" description="Basic residues" evidence="5">
    <location>
        <begin position="7"/>
        <end position="18"/>
    </location>
</feature>
<keyword evidence="8" id="KW-1185">Reference proteome</keyword>
<dbReference type="InterPro" id="IPR009072">
    <property type="entry name" value="Histone-fold"/>
</dbReference>
<proteinExistence type="inferred from homology"/>
<dbReference type="InterPro" id="IPR003958">
    <property type="entry name" value="CBFA_NFYB_domain"/>
</dbReference>
<dbReference type="InterPro" id="IPR027113">
    <property type="entry name" value="Transc_fact_NFYB/HAP3"/>
</dbReference>
<sequence length="184" mass="19720">MADIHGHSHAHSHSHPRRVSLSAHPGPGTSGGDHRNALSPQRRASVGDMARPGGAGATGAGVEGITDIDVGEYREQDRFLPIANVSRLMKAAVPPSTKIGKDAKECVQECVSEFISFLTSEAAERSLLEKRKTIGGEDILHAMGTLGFDNYAEVLRIYLAKLREHQSAAGARAEQYIEPRGEGM</sequence>
<comment type="caution">
    <text evidence="7">The sequence shown here is derived from an EMBL/GenBank/DDBJ whole genome shotgun (WGS) entry which is preliminary data.</text>
</comment>
<dbReference type="Proteomes" id="UP001221142">
    <property type="component" value="Unassembled WGS sequence"/>
</dbReference>
<dbReference type="CDD" id="cd22907">
    <property type="entry name" value="HFD_NFYB"/>
    <property type="match status" value="1"/>
</dbReference>
<accession>A0AAD7FFE1</accession>
<feature type="region of interest" description="Disordered" evidence="5">
    <location>
        <begin position="1"/>
        <end position="61"/>
    </location>
</feature>
<dbReference type="Pfam" id="PF00808">
    <property type="entry name" value="CBFD_NFYB_HMF"/>
    <property type="match status" value="1"/>
</dbReference>
<evidence type="ECO:0000259" key="6">
    <source>
        <dbReference type="Pfam" id="PF00808"/>
    </source>
</evidence>
<evidence type="ECO:0000313" key="7">
    <source>
        <dbReference type="EMBL" id="KAJ7615473.1"/>
    </source>
</evidence>
<dbReference type="PANTHER" id="PTHR11064">
    <property type="entry name" value="CCAAT-BINDING TRANSCRIPTION FACTOR-RELATED"/>
    <property type="match status" value="1"/>
</dbReference>
<protein>
    <submittedName>
        <fullName evidence="7">Histone-fold-containing protein</fullName>
    </submittedName>
</protein>
<dbReference type="GO" id="GO:0001228">
    <property type="term" value="F:DNA-binding transcription activator activity, RNA polymerase II-specific"/>
    <property type="evidence" value="ECO:0007669"/>
    <property type="project" value="InterPro"/>
</dbReference>
<gene>
    <name evidence="7" type="ORF">FB45DRAFT_935745</name>
</gene>
<dbReference type="EMBL" id="JARKIF010000024">
    <property type="protein sequence ID" value="KAJ7615473.1"/>
    <property type="molecule type" value="Genomic_DNA"/>
</dbReference>
<evidence type="ECO:0000256" key="3">
    <source>
        <dbReference type="ARBA" id="ARBA00023125"/>
    </source>
</evidence>
<dbReference type="Gene3D" id="1.10.20.10">
    <property type="entry name" value="Histone, subunit A"/>
    <property type="match status" value="1"/>
</dbReference>
<dbReference type="PANTHER" id="PTHR11064:SF9">
    <property type="entry name" value="NUCLEAR TRANSCRIPTION FACTOR Y SUBUNIT BETA"/>
    <property type="match status" value="1"/>
</dbReference>
<comment type="similarity">
    <text evidence="1">Belongs to the NFYB/HAP3 subunit family.</text>
</comment>
<dbReference type="FunFam" id="1.10.20.10:FF:000099">
    <property type="entry name" value="nuclear transcription factor Y subunit beta"/>
    <property type="match status" value="1"/>
</dbReference>